<dbReference type="Pfam" id="PF13192">
    <property type="entry name" value="Thioredoxin_3"/>
    <property type="match status" value="1"/>
</dbReference>
<protein>
    <recommendedName>
        <fullName evidence="1">Thioredoxin-like fold domain-containing protein</fullName>
    </recommendedName>
</protein>
<accession>A0A1B4V0R9</accession>
<dbReference type="Gene3D" id="3.40.30.10">
    <property type="entry name" value="Glutaredoxin"/>
    <property type="match status" value="1"/>
</dbReference>
<gene>
    <name evidence="2" type="ORF">SVA_0223</name>
</gene>
<dbReference type="InterPro" id="IPR012336">
    <property type="entry name" value="Thioredoxin-like_fold"/>
</dbReference>
<dbReference type="RefSeq" id="WP_169923915.1">
    <property type="nucleotide sequence ID" value="NZ_AP014936.1"/>
</dbReference>
<dbReference type="InterPro" id="IPR036249">
    <property type="entry name" value="Thioredoxin-like_sf"/>
</dbReference>
<dbReference type="EMBL" id="AP014936">
    <property type="protein sequence ID" value="BAU46805.1"/>
    <property type="molecule type" value="Genomic_DNA"/>
</dbReference>
<dbReference type="AlphaFoldDB" id="A0A1B4V0R9"/>
<reference evidence="2 3" key="1">
    <citation type="submission" date="2015-08" db="EMBL/GenBank/DDBJ databases">
        <title>Complete genome sequence of Sulfurifustis variabilis.</title>
        <authorList>
            <person name="Miura A."/>
            <person name="Kojima H."/>
            <person name="Fukui M."/>
        </authorList>
    </citation>
    <scope>NUCLEOTIDE SEQUENCE [LARGE SCALE GENOMIC DNA]</scope>
    <source>
        <strain evidence="3">skN76</strain>
    </source>
</reference>
<sequence>MKIELLVSDSCVPCQQAEKVWRAVAAERGIELTVVKLADPDGQALTERLHLKTIPAVVVDGVLRGIGVQSRADALALIDGGDSSI</sequence>
<dbReference type="KEGG" id="sva:SVA_0223"/>
<feature type="domain" description="Thioredoxin-like fold" evidence="1">
    <location>
        <begin position="1"/>
        <end position="78"/>
    </location>
</feature>
<name>A0A1B4V0R9_9GAMM</name>
<proteinExistence type="predicted"/>
<keyword evidence="3" id="KW-1185">Reference proteome</keyword>
<evidence type="ECO:0000313" key="2">
    <source>
        <dbReference type="EMBL" id="BAU46805.1"/>
    </source>
</evidence>
<dbReference type="SUPFAM" id="SSF52833">
    <property type="entry name" value="Thioredoxin-like"/>
    <property type="match status" value="1"/>
</dbReference>
<evidence type="ECO:0000259" key="1">
    <source>
        <dbReference type="Pfam" id="PF13192"/>
    </source>
</evidence>
<evidence type="ECO:0000313" key="3">
    <source>
        <dbReference type="Proteomes" id="UP000218899"/>
    </source>
</evidence>
<dbReference type="Proteomes" id="UP000218899">
    <property type="component" value="Chromosome"/>
</dbReference>
<organism evidence="2 3">
    <name type="scientific">Sulfurifustis variabilis</name>
    <dbReference type="NCBI Taxonomy" id="1675686"/>
    <lineage>
        <taxon>Bacteria</taxon>
        <taxon>Pseudomonadati</taxon>
        <taxon>Pseudomonadota</taxon>
        <taxon>Gammaproteobacteria</taxon>
        <taxon>Acidiferrobacterales</taxon>
        <taxon>Acidiferrobacteraceae</taxon>
        <taxon>Sulfurifustis</taxon>
    </lineage>
</organism>